<gene>
    <name evidence="1" type="ORF">CDAR_318001</name>
</gene>
<dbReference type="AlphaFoldDB" id="A0AAV4WU54"/>
<name>A0AAV4WU54_9ARAC</name>
<keyword evidence="2" id="KW-1185">Reference proteome</keyword>
<evidence type="ECO:0000313" key="2">
    <source>
        <dbReference type="Proteomes" id="UP001054837"/>
    </source>
</evidence>
<reference evidence="1 2" key="1">
    <citation type="submission" date="2021-06" db="EMBL/GenBank/DDBJ databases">
        <title>Caerostris darwini draft genome.</title>
        <authorList>
            <person name="Kono N."/>
            <person name="Arakawa K."/>
        </authorList>
    </citation>
    <scope>NUCLEOTIDE SEQUENCE [LARGE SCALE GENOMIC DNA]</scope>
</reference>
<protein>
    <submittedName>
        <fullName evidence="1">Uncharacterized protein</fullName>
    </submittedName>
</protein>
<evidence type="ECO:0000313" key="1">
    <source>
        <dbReference type="EMBL" id="GIY85349.1"/>
    </source>
</evidence>
<accession>A0AAV4WU54</accession>
<sequence length="144" mass="16665">MSILVADLMAKGNYFCLPTEICPASGNRRKSLKDRVKKKFLLVKKGVFGSGYFGMGQMRLVLQLRKVRYSKCRYFTAFMKDARNSIQMCLDEIRRKQYFVGDALISRPFLEFDRMEICSRVQNVNTPSLSLKVIICIKVFIDVI</sequence>
<organism evidence="1 2">
    <name type="scientific">Caerostris darwini</name>
    <dbReference type="NCBI Taxonomy" id="1538125"/>
    <lineage>
        <taxon>Eukaryota</taxon>
        <taxon>Metazoa</taxon>
        <taxon>Ecdysozoa</taxon>
        <taxon>Arthropoda</taxon>
        <taxon>Chelicerata</taxon>
        <taxon>Arachnida</taxon>
        <taxon>Araneae</taxon>
        <taxon>Araneomorphae</taxon>
        <taxon>Entelegynae</taxon>
        <taxon>Araneoidea</taxon>
        <taxon>Araneidae</taxon>
        <taxon>Caerostris</taxon>
    </lineage>
</organism>
<proteinExistence type="predicted"/>
<dbReference type="EMBL" id="BPLQ01015033">
    <property type="protein sequence ID" value="GIY85349.1"/>
    <property type="molecule type" value="Genomic_DNA"/>
</dbReference>
<dbReference type="Proteomes" id="UP001054837">
    <property type="component" value="Unassembled WGS sequence"/>
</dbReference>
<comment type="caution">
    <text evidence="1">The sequence shown here is derived from an EMBL/GenBank/DDBJ whole genome shotgun (WGS) entry which is preliminary data.</text>
</comment>